<gene>
    <name evidence="2" type="ORF">NDU88_009977</name>
</gene>
<dbReference type="Proteomes" id="UP001066276">
    <property type="component" value="Chromosome 7"/>
</dbReference>
<feature type="region of interest" description="Disordered" evidence="1">
    <location>
        <begin position="1"/>
        <end position="115"/>
    </location>
</feature>
<organism evidence="2 3">
    <name type="scientific">Pleurodeles waltl</name>
    <name type="common">Iberian ribbed newt</name>
    <dbReference type="NCBI Taxonomy" id="8319"/>
    <lineage>
        <taxon>Eukaryota</taxon>
        <taxon>Metazoa</taxon>
        <taxon>Chordata</taxon>
        <taxon>Craniata</taxon>
        <taxon>Vertebrata</taxon>
        <taxon>Euteleostomi</taxon>
        <taxon>Amphibia</taxon>
        <taxon>Batrachia</taxon>
        <taxon>Caudata</taxon>
        <taxon>Salamandroidea</taxon>
        <taxon>Salamandridae</taxon>
        <taxon>Pleurodelinae</taxon>
        <taxon>Pleurodeles</taxon>
    </lineage>
</organism>
<evidence type="ECO:0000256" key="1">
    <source>
        <dbReference type="SAM" id="MobiDB-lite"/>
    </source>
</evidence>
<protein>
    <submittedName>
        <fullName evidence="2">Uncharacterized protein</fullName>
    </submittedName>
</protein>
<dbReference type="EMBL" id="JANPWB010000011">
    <property type="protein sequence ID" value="KAJ1131642.1"/>
    <property type="molecule type" value="Genomic_DNA"/>
</dbReference>
<feature type="compositionally biased region" description="Basic and acidic residues" evidence="1">
    <location>
        <begin position="30"/>
        <end position="50"/>
    </location>
</feature>
<keyword evidence="3" id="KW-1185">Reference proteome</keyword>
<feature type="compositionally biased region" description="Polar residues" evidence="1">
    <location>
        <begin position="1"/>
        <end position="10"/>
    </location>
</feature>
<proteinExistence type="predicted"/>
<name>A0AAV7PWW3_PLEWA</name>
<feature type="compositionally biased region" description="Pro residues" evidence="1">
    <location>
        <begin position="100"/>
        <end position="112"/>
    </location>
</feature>
<comment type="caution">
    <text evidence="2">The sequence shown here is derived from an EMBL/GenBank/DDBJ whole genome shotgun (WGS) entry which is preliminary data.</text>
</comment>
<accession>A0AAV7PWW3</accession>
<evidence type="ECO:0000313" key="2">
    <source>
        <dbReference type="EMBL" id="KAJ1131642.1"/>
    </source>
</evidence>
<dbReference type="AlphaFoldDB" id="A0AAV7PWW3"/>
<evidence type="ECO:0000313" key="3">
    <source>
        <dbReference type="Proteomes" id="UP001066276"/>
    </source>
</evidence>
<sequence>MPPKRTSAQKGTGRDPELSQLLRLVLQKLGSEDSREVTGPREEEGGSDRGKRPKRSHVAPSAAFPPVKRRRNVKAPVPASINLTPPTAVSMPVQITLPDTPAPPTGPPPAPPHLARASRLRRAQTLRGFWRISANPWQHWRPQLSPGHRPHRPQGWSLPRHQVLHQCACPNNRRRIRTRQGWHS</sequence>
<reference evidence="2" key="1">
    <citation type="journal article" date="2022" name="bioRxiv">
        <title>Sequencing and chromosome-scale assembly of the giantPleurodeles waltlgenome.</title>
        <authorList>
            <person name="Brown T."/>
            <person name="Elewa A."/>
            <person name="Iarovenko S."/>
            <person name="Subramanian E."/>
            <person name="Araus A.J."/>
            <person name="Petzold A."/>
            <person name="Susuki M."/>
            <person name="Suzuki K.-i.T."/>
            <person name="Hayashi T."/>
            <person name="Toyoda A."/>
            <person name="Oliveira C."/>
            <person name="Osipova E."/>
            <person name="Leigh N.D."/>
            <person name="Simon A."/>
            <person name="Yun M.H."/>
        </authorList>
    </citation>
    <scope>NUCLEOTIDE SEQUENCE</scope>
    <source>
        <strain evidence="2">20211129_DDA</strain>
        <tissue evidence="2">Liver</tissue>
    </source>
</reference>
<feature type="compositionally biased region" description="Low complexity" evidence="1">
    <location>
        <begin position="18"/>
        <end position="29"/>
    </location>
</feature>